<comment type="caution">
    <text evidence="4">The sequence shown here is derived from an EMBL/GenBank/DDBJ whole genome shotgun (WGS) entry which is preliminary data.</text>
</comment>
<evidence type="ECO:0000256" key="1">
    <source>
        <dbReference type="ARBA" id="ARBA00023015"/>
    </source>
</evidence>
<dbReference type="AlphaFoldDB" id="A0A6L6J897"/>
<evidence type="ECO:0000256" key="2">
    <source>
        <dbReference type="ARBA" id="ARBA00023163"/>
    </source>
</evidence>
<reference evidence="4 5" key="1">
    <citation type="submission" date="2019-11" db="EMBL/GenBank/DDBJ databases">
        <authorList>
            <person name="Dong K."/>
        </authorList>
    </citation>
    <scope>NUCLEOTIDE SEQUENCE [LARGE SCALE GENOMIC DNA]</scope>
    <source>
        <strain evidence="4 5">NBRC 111993</strain>
    </source>
</reference>
<dbReference type="SUPFAM" id="SSF48498">
    <property type="entry name" value="Tetracyclin repressor-like, C-terminal domain"/>
    <property type="match status" value="1"/>
</dbReference>
<accession>A0A6L6J897</accession>
<dbReference type="RefSeq" id="WP_155094789.1">
    <property type="nucleotide sequence ID" value="NZ_WMIE01000002.1"/>
</dbReference>
<dbReference type="EMBL" id="WMIE01000002">
    <property type="protein sequence ID" value="MTH77425.1"/>
    <property type="molecule type" value="Genomic_DNA"/>
</dbReference>
<evidence type="ECO:0000313" key="4">
    <source>
        <dbReference type="EMBL" id="MTH77425.1"/>
    </source>
</evidence>
<dbReference type="InterPro" id="IPR025996">
    <property type="entry name" value="MT1864/Rv1816-like_C"/>
</dbReference>
<protein>
    <recommendedName>
        <fullName evidence="3">HTH-type transcriptional regulator MT1864/Rv1816-like C-terminal domain-containing protein</fullName>
    </recommendedName>
</protein>
<dbReference type="InterPro" id="IPR036271">
    <property type="entry name" value="Tet_transcr_reg_TetR-rel_C_sf"/>
</dbReference>
<organism evidence="4 5">
    <name type="scientific">Paracoccus aestuariivivens</name>
    <dbReference type="NCBI Taxonomy" id="1820333"/>
    <lineage>
        <taxon>Bacteria</taxon>
        <taxon>Pseudomonadati</taxon>
        <taxon>Pseudomonadota</taxon>
        <taxon>Alphaproteobacteria</taxon>
        <taxon>Rhodobacterales</taxon>
        <taxon>Paracoccaceae</taxon>
        <taxon>Paracoccus</taxon>
    </lineage>
</organism>
<proteinExistence type="predicted"/>
<dbReference type="Proteomes" id="UP000478183">
    <property type="component" value="Unassembled WGS sequence"/>
</dbReference>
<keyword evidence="5" id="KW-1185">Reference proteome</keyword>
<keyword evidence="2" id="KW-0804">Transcription</keyword>
<name>A0A6L6J897_9RHOB</name>
<evidence type="ECO:0000313" key="5">
    <source>
        <dbReference type="Proteomes" id="UP000478183"/>
    </source>
</evidence>
<dbReference type="OrthoDB" id="7772965at2"/>
<gene>
    <name evidence="4" type="ORF">GL286_06785</name>
</gene>
<dbReference type="Pfam" id="PF13305">
    <property type="entry name" value="TetR_C_33"/>
    <property type="match status" value="1"/>
</dbReference>
<keyword evidence="1" id="KW-0805">Transcription regulation</keyword>
<feature type="domain" description="HTH-type transcriptional regulator MT1864/Rv1816-like C-terminal" evidence="3">
    <location>
        <begin position="89"/>
        <end position="190"/>
    </location>
</feature>
<dbReference type="Gene3D" id="1.10.357.10">
    <property type="entry name" value="Tetracycline Repressor, domain 2"/>
    <property type="match status" value="1"/>
</dbReference>
<evidence type="ECO:0000259" key="3">
    <source>
        <dbReference type="Pfam" id="PF13305"/>
    </source>
</evidence>
<sequence length="208" mass="23177">MGYAVRPGSNLYVDAVETFTALTGATGMHPSLAEVEKRLGLERGGLSTMFDDEGELLDATMRNAMLLLHDQCVRSMAAVSEEGWLTQFEALADAYVEWAHDHPREFQLIGKMPDDEFREYPDLTRYEHGLHVLMGRILRRAQEDGHLAPDEDVGLLVPVAYAFAHGLTVKMLSGDLSRWLPDRSPLATAQAALHLFTRRMLDAPRVSA</sequence>